<dbReference type="Proteomes" id="UP001497457">
    <property type="component" value="Chromosome 24b"/>
</dbReference>
<feature type="chain" id="PRO_5044888602" evidence="7">
    <location>
        <begin position="27"/>
        <end position="965"/>
    </location>
</feature>
<dbReference type="GO" id="GO:0000166">
    <property type="term" value="F:nucleotide binding"/>
    <property type="evidence" value="ECO:0007669"/>
    <property type="project" value="UniProtKB-KW"/>
</dbReference>
<keyword evidence="13" id="KW-1185">Reference proteome</keyword>
<feature type="domain" description="Disease resistance R13L4/SHOC-2-like LRR" evidence="11">
    <location>
        <begin position="573"/>
        <end position="946"/>
    </location>
</feature>
<dbReference type="SUPFAM" id="SSF52058">
    <property type="entry name" value="L domain-like"/>
    <property type="match status" value="1"/>
</dbReference>
<dbReference type="SUPFAM" id="SSF52540">
    <property type="entry name" value="P-loop containing nucleoside triphosphate hydrolases"/>
    <property type="match status" value="1"/>
</dbReference>
<feature type="signal peptide" evidence="7">
    <location>
        <begin position="1"/>
        <end position="26"/>
    </location>
</feature>
<dbReference type="InterPro" id="IPR032675">
    <property type="entry name" value="LRR_dom_sf"/>
</dbReference>
<dbReference type="GO" id="GO:0042742">
    <property type="term" value="P:defense response to bacterium"/>
    <property type="evidence" value="ECO:0007669"/>
    <property type="project" value="UniProtKB-ARBA"/>
</dbReference>
<keyword evidence="7" id="KW-0732">Signal</keyword>
<keyword evidence="6" id="KW-0175">Coiled coil</keyword>
<evidence type="ECO:0000259" key="10">
    <source>
        <dbReference type="Pfam" id="PF23559"/>
    </source>
</evidence>
<dbReference type="Gene3D" id="3.80.10.10">
    <property type="entry name" value="Ribonuclease Inhibitor"/>
    <property type="match status" value="1"/>
</dbReference>
<comment type="similarity">
    <text evidence="1">Belongs to the disease resistance NB-LRR family.</text>
</comment>
<evidence type="ECO:0000256" key="6">
    <source>
        <dbReference type="ARBA" id="ARBA00023054"/>
    </source>
</evidence>
<evidence type="ECO:0000259" key="11">
    <source>
        <dbReference type="Pfam" id="PF23598"/>
    </source>
</evidence>
<evidence type="ECO:0000256" key="4">
    <source>
        <dbReference type="ARBA" id="ARBA00022741"/>
    </source>
</evidence>
<dbReference type="Pfam" id="PF23559">
    <property type="entry name" value="WHD_DRP"/>
    <property type="match status" value="1"/>
</dbReference>
<dbReference type="PRINTS" id="PR00364">
    <property type="entry name" value="DISEASERSIST"/>
</dbReference>
<dbReference type="Gene3D" id="1.20.5.4130">
    <property type="match status" value="1"/>
</dbReference>
<evidence type="ECO:0000256" key="1">
    <source>
        <dbReference type="ARBA" id="ARBA00008894"/>
    </source>
</evidence>
<evidence type="ECO:0000256" key="5">
    <source>
        <dbReference type="ARBA" id="ARBA00022821"/>
    </source>
</evidence>
<evidence type="ECO:0000313" key="12">
    <source>
        <dbReference type="EMBL" id="CAL4992098.1"/>
    </source>
</evidence>
<dbReference type="InterPro" id="IPR042197">
    <property type="entry name" value="Apaf_helical"/>
</dbReference>
<dbReference type="FunFam" id="3.40.50.300:FF:001091">
    <property type="entry name" value="Probable disease resistance protein At1g61300"/>
    <property type="match status" value="1"/>
</dbReference>
<dbReference type="InterPro" id="IPR058922">
    <property type="entry name" value="WHD_DRP"/>
</dbReference>
<dbReference type="Pfam" id="PF18052">
    <property type="entry name" value="Rx_N"/>
    <property type="match status" value="1"/>
</dbReference>
<dbReference type="GO" id="GO:0002758">
    <property type="term" value="P:innate immune response-activating signaling pathway"/>
    <property type="evidence" value="ECO:0007669"/>
    <property type="project" value="UniProtKB-ARBA"/>
</dbReference>
<evidence type="ECO:0000256" key="3">
    <source>
        <dbReference type="ARBA" id="ARBA00022737"/>
    </source>
</evidence>
<sequence>MPSIPARGLVFTISIIALLGPPKADLMSMTMDDHMPMVSSLTGVINSLLDKLTAPELQEIRHSLESMKKNLVSFANQRVQSMLVQQWMKQARELAYDIEDWVDDLLIGSTGQIQPALRSLNVAIQVEEFKVLIHGMQERCARYGLLSKVTIISDDDLASFVPSKATIDWELLWGEKPCLIALSDPENELIRHLIDGERKLKVVSVVGIGGIGKTTLATEVYRKVQSQFECRAFIHVGRNPSVWSTLMNILCQLDPKSYYWGYDEKQVVTKLWEFLGKKRYLIVTDDIWTVCTWSAISCVLPDNNLGSRILATTRINDVASSCSIQPTDFVLSMKALSDCDSKTLFRSRISVPKEDWQFDLKNYENLMEVCGGTPLAITVAAGLLATNFAEPSHQSNMLEKAIFSVGNQHSKLQGVEKILHISYGDLSLPAKSCFMYLNIFPENHTIRKDCLIWRWVAEGFIPESNEESSWEIGARYFNELIIRRLVQPVFSYDDDQAVGCTVHGVILDFIASLSGRENFVMATEDLRFEQFPCDVIRRLSLNCRDQGEVDTRDDITMHLSRVRSLTVFFRIGRSLTVYGGNHNEGMLDLSACKLVRVLHLEGTKNLQKCQLESIGNLCLLKYLGLVRTDVYHLPQQILALEHLSVLNLRGNRSIYLPAYILLTRKLVSLLVDNAEIGSSVGSTQESLYAGHGQRNMQELEELSTICIGRCFTLGGAAELVNKSKHLRMLGLHCYTYRNDQAFRQGIIALVNEVGKSALQSLFLDAYPKKLLDSLLDCWAHIKPGHLQKFELRIKGALSKVPWKMTSLDELTHLHIEFDRIEKDSLRAIGHLPKLVLLKLTSGFSAQKRCIVGKMGFPCLRVLSSLFSGMWLKFEPGAMPQLQRLQLSFGAARTKFLFDGFDFGIQHLSFLVQAHATIDCENATASDVEIAEAAIREQVSWIPNNPILEMGRTKEEKMMKNEELQS</sequence>
<reference evidence="12" key="1">
    <citation type="submission" date="2024-10" db="EMBL/GenBank/DDBJ databases">
        <authorList>
            <person name="Ryan C."/>
        </authorList>
    </citation>
    <scope>NUCLEOTIDE SEQUENCE [LARGE SCALE GENOMIC DNA]</scope>
</reference>
<dbReference type="EMBL" id="OZ075134">
    <property type="protein sequence ID" value="CAL4992098.1"/>
    <property type="molecule type" value="Genomic_DNA"/>
</dbReference>
<dbReference type="InterPro" id="IPR002182">
    <property type="entry name" value="NB-ARC"/>
</dbReference>
<dbReference type="InterPro" id="IPR027417">
    <property type="entry name" value="P-loop_NTPase"/>
</dbReference>
<dbReference type="InterPro" id="IPR036388">
    <property type="entry name" value="WH-like_DNA-bd_sf"/>
</dbReference>
<feature type="domain" description="Disease resistance protein winged helix" evidence="10">
    <location>
        <begin position="439"/>
        <end position="510"/>
    </location>
</feature>
<dbReference type="Gene3D" id="3.40.50.300">
    <property type="entry name" value="P-loop containing nucleotide triphosphate hydrolases"/>
    <property type="match status" value="1"/>
</dbReference>
<organism evidence="12 13">
    <name type="scientific">Urochloa decumbens</name>
    <dbReference type="NCBI Taxonomy" id="240449"/>
    <lineage>
        <taxon>Eukaryota</taxon>
        <taxon>Viridiplantae</taxon>
        <taxon>Streptophyta</taxon>
        <taxon>Embryophyta</taxon>
        <taxon>Tracheophyta</taxon>
        <taxon>Spermatophyta</taxon>
        <taxon>Magnoliopsida</taxon>
        <taxon>Liliopsida</taxon>
        <taxon>Poales</taxon>
        <taxon>Poaceae</taxon>
        <taxon>PACMAD clade</taxon>
        <taxon>Panicoideae</taxon>
        <taxon>Panicodae</taxon>
        <taxon>Paniceae</taxon>
        <taxon>Melinidinae</taxon>
        <taxon>Urochloa</taxon>
    </lineage>
</organism>
<dbReference type="Pfam" id="PF00931">
    <property type="entry name" value="NB-ARC"/>
    <property type="match status" value="1"/>
</dbReference>
<evidence type="ECO:0000313" key="13">
    <source>
        <dbReference type="Proteomes" id="UP001497457"/>
    </source>
</evidence>
<dbReference type="Gene3D" id="1.10.8.430">
    <property type="entry name" value="Helical domain of apoptotic protease-activating factors"/>
    <property type="match status" value="1"/>
</dbReference>
<name>A0ABC9B5I9_9POAL</name>
<dbReference type="PANTHER" id="PTHR23155">
    <property type="entry name" value="DISEASE RESISTANCE PROTEIN RP"/>
    <property type="match status" value="1"/>
</dbReference>
<dbReference type="PANTHER" id="PTHR23155:SF1122">
    <property type="entry name" value="NB-ARC DOMAIN CONTAINING PROTEIN, EXPRESSED"/>
    <property type="match status" value="1"/>
</dbReference>
<dbReference type="AlphaFoldDB" id="A0ABC9B5I9"/>
<keyword evidence="4" id="KW-0547">Nucleotide-binding</keyword>
<feature type="domain" description="NB-ARC" evidence="8">
    <location>
        <begin position="187"/>
        <end position="347"/>
    </location>
</feature>
<dbReference type="InterPro" id="IPR044974">
    <property type="entry name" value="Disease_R_plants"/>
</dbReference>
<accession>A0ABC9B5I9</accession>
<protein>
    <submittedName>
        <fullName evidence="12">Uncharacterized protein</fullName>
    </submittedName>
</protein>
<keyword evidence="3" id="KW-0677">Repeat</keyword>
<evidence type="ECO:0000259" key="8">
    <source>
        <dbReference type="Pfam" id="PF00931"/>
    </source>
</evidence>
<evidence type="ECO:0000259" key="9">
    <source>
        <dbReference type="Pfam" id="PF18052"/>
    </source>
</evidence>
<dbReference type="Pfam" id="PF23598">
    <property type="entry name" value="LRR_14"/>
    <property type="match status" value="1"/>
</dbReference>
<dbReference type="FunFam" id="1.10.10.10:FF:000322">
    <property type="entry name" value="Probable disease resistance protein At1g63360"/>
    <property type="match status" value="1"/>
</dbReference>
<gene>
    <name evidence="12" type="ORF">URODEC1_LOCUS60957</name>
</gene>
<evidence type="ECO:0000256" key="2">
    <source>
        <dbReference type="ARBA" id="ARBA00022614"/>
    </source>
</evidence>
<evidence type="ECO:0000256" key="7">
    <source>
        <dbReference type="SAM" id="SignalP"/>
    </source>
</evidence>
<keyword evidence="5" id="KW-0611">Plant defense</keyword>
<keyword evidence="2" id="KW-0433">Leucine-rich repeat</keyword>
<proteinExistence type="inferred from homology"/>
<dbReference type="GO" id="GO:0009626">
    <property type="term" value="P:plant-type hypersensitive response"/>
    <property type="evidence" value="ECO:0007669"/>
    <property type="project" value="UniProtKB-ARBA"/>
</dbReference>
<dbReference type="InterPro" id="IPR041118">
    <property type="entry name" value="Rx_N"/>
</dbReference>
<dbReference type="InterPro" id="IPR055414">
    <property type="entry name" value="LRR_R13L4/SHOC2-like"/>
</dbReference>
<dbReference type="Gene3D" id="1.10.10.10">
    <property type="entry name" value="Winged helix-like DNA-binding domain superfamily/Winged helix DNA-binding domain"/>
    <property type="match status" value="1"/>
</dbReference>
<feature type="domain" description="Disease resistance N-terminal" evidence="9">
    <location>
        <begin position="56"/>
        <end position="108"/>
    </location>
</feature>